<feature type="transmembrane region" description="Helical" evidence="1">
    <location>
        <begin position="80"/>
        <end position="100"/>
    </location>
</feature>
<dbReference type="RefSeq" id="WP_258814812.1">
    <property type="nucleotide sequence ID" value="NZ_JANUGW010000001.1"/>
</dbReference>
<evidence type="ECO:0000313" key="3">
    <source>
        <dbReference type="Proteomes" id="UP001204151"/>
    </source>
</evidence>
<keyword evidence="1" id="KW-0472">Membrane</keyword>
<keyword evidence="3" id="KW-1185">Reference proteome</keyword>
<evidence type="ECO:0000313" key="2">
    <source>
        <dbReference type="EMBL" id="MCS0580161.1"/>
    </source>
</evidence>
<feature type="transmembrane region" description="Helical" evidence="1">
    <location>
        <begin position="106"/>
        <end position="130"/>
    </location>
</feature>
<proteinExistence type="predicted"/>
<evidence type="ECO:0000256" key="1">
    <source>
        <dbReference type="SAM" id="Phobius"/>
    </source>
</evidence>
<protein>
    <submittedName>
        <fullName evidence="2">YeeE/YedE family protein</fullName>
    </submittedName>
</protein>
<dbReference type="Pfam" id="PF20398">
    <property type="entry name" value="DUF6691"/>
    <property type="match status" value="1"/>
</dbReference>
<organism evidence="2 3">
    <name type="scientific">Massilia pinisoli</name>
    <dbReference type="NCBI Taxonomy" id="1772194"/>
    <lineage>
        <taxon>Bacteria</taxon>
        <taxon>Pseudomonadati</taxon>
        <taxon>Pseudomonadota</taxon>
        <taxon>Betaproteobacteria</taxon>
        <taxon>Burkholderiales</taxon>
        <taxon>Oxalobacteraceae</taxon>
        <taxon>Telluria group</taxon>
        <taxon>Massilia</taxon>
    </lineage>
</organism>
<keyword evidence="1" id="KW-0812">Transmembrane</keyword>
<sequence length="156" mass="15783">MNLVTAFLAGLLFGAGLILSGMSNPAKVLAFLDVTGQWDPSLLFVMLGAVLVAAVAFRVARTRVRPLFGSAIHVPGAGRIDMPLVLGSVTFGVGWGLVGYCPGPALTALAVGGRSTLLFVVAMVAGMAIYETVERIRAGLAAHGGAAHTAAGPPGE</sequence>
<name>A0ABT1ZJU6_9BURK</name>
<accession>A0ABT1ZJU6</accession>
<gene>
    <name evidence="2" type="ORF">NX784_01000</name>
</gene>
<dbReference type="InterPro" id="IPR046513">
    <property type="entry name" value="DUF6691"/>
</dbReference>
<dbReference type="Proteomes" id="UP001204151">
    <property type="component" value="Unassembled WGS sequence"/>
</dbReference>
<reference evidence="2 3" key="1">
    <citation type="submission" date="2022-08" db="EMBL/GenBank/DDBJ databases">
        <title>Reclassification of Massilia species as members of the genera Telluria, Duganella, Pseudoduganella, Mokoshia gen. nov. and Zemynaea gen. nov. using orthogonal and non-orthogonal genome-based approaches.</title>
        <authorList>
            <person name="Bowman J.P."/>
        </authorList>
    </citation>
    <scope>NUCLEOTIDE SEQUENCE [LARGE SCALE GENOMIC DNA]</scope>
    <source>
        <strain evidence="2 3">JCM 31316</strain>
    </source>
</reference>
<dbReference type="EMBL" id="JANUGW010000001">
    <property type="protein sequence ID" value="MCS0580161.1"/>
    <property type="molecule type" value="Genomic_DNA"/>
</dbReference>
<keyword evidence="1" id="KW-1133">Transmembrane helix</keyword>
<feature type="transmembrane region" description="Helical" evidence="1">
    <location>
        <begin position="40"/>
        <end position="60"/>
    </location>
</feature>
<comment type="caution">
    <text evidence="2">The sequence shown here is derived from an EMBL/GenBank/DDBJ whole genome shotgun (WGS) entry which is preliminary data.</text>
</comment>